<proteinExistence type="predicted"/>
<reference evidence="3 4" key="1">
    <citation type="submission" date="2020-08" db="EMBL/GenBank/DDBJ databases">
        <title>Genomic Encyclopedia of Type Strains, Phase III (KMG-III): the genomes of soil and plant-associated and newly described type strains.</title>
        <authorList>
            <person name="Whitman W."/>
        </authorList>
    </citation>
    <scope>NUCLEOTIDE SEQUENCE [LARGE SCALE GENOMIC DNA]</scope>
    <source>
        <strain evidence="3 4">CECT 3302</strain>
    </source>
</reference>
<keyword evidence="4" id="KW-1185">Reference proteome</keyword>
<dbReference type="InterPro" id="IPR050336">
    <property type="entry name" value="Chromosome_partition/occlusion"/>
</dbReference>
<protein>
    <submittedName>
        <fullName evidence="3">ParB family chromosome partitioning protein</fullName>
    </submittedName>
</protein>
<evidence type="ECO:0000313" key="4">
    <source>
        <dbReference type="Proteomes" id="UP000577707"/>
    </source>
</evidence>
<dbReference type="InterPro" id="IPR003115">
    <property type="entry name" value="ParB_N"/>
</dbReference>
<name>A0A7W5FBH0_9ACTN</name>
<feature type="compositionally biased region" description="Basic and acidic residues" evidence="1">
    <location>
        <begin position="363"/>
        <end position="372"/>
    </location>
</feature>
<evidence type="ECO:0000256" key="1">
    <source>
        <dbReference type="SAM" id="MobiDB-lite"/>
    </source>
</evidence>
<accession>A0A7W5FBH0</accession>
<dbReference type="Pfam" id="PF02195">
    <property type="entry name" value="ParB_N"/>
    <property type="match status" value="1"/>
</dbReference>
<dbReference type="Proteomes" id="UP000577707">
    <property type="component" value="Unassembled WGS sequence"/>
</dbReference>
<dbReference type="Gene3D" id="1.10.10.2830">
    <property type="match status" value="1"/>
</dbReference>
<dbReference type="SMART" id="SM00470">
    <property type="entry name" value="ParB"/>
    <property type="match status" value="1"/>
</dbReference>
<feature type="region of interest" description="Disordered" evidence="1">
    <location>
        <begin position="1"/>
        <end position="21"/>
    </location>
</feature>
<evidence type="ECO:0000313" key="3">
    <source>
        <dbReference type="EMBL" id="MBB3092171.1"/>
    </source>
</evidence>
<dbReference type="GO" id="GO:0005694">
    <property type="term" value="C:chromosome"/>
    <property type="evidence" value="ECO:0007669"/>
    <property type="project" value="TreeGrafter"/>
</dbReference>
<feature type="domain" description="ParB-like N-terminal" evidence="2">
    <location>
        <begin position="25"/>
        <end position="119"/>
    </location>
</feature>
<dbReference type="AlphaFoldDB" id="A0A7W5FBH0"/>
<dbReference type="RefSeq" id="WP_183551748.1">
    <property type="nucleotide sequence ID" value="NZ_BMQT01000017.1"/>
</dbReference>
<gene>
    <name evidence="3" type="ORF">FHS12_005148</name>
</gene>
<dbReference type="Gene3D" id="3.90.1530.30">
    <property type="match status" value="1"/>
</dbReference>
<dbReference type="InterPro" id="IPR036086">
    <property type="entry name" value="ParB/Sulfiredoxin_sf"/>
</dbReference>
<feature type="compositionally biased region" description="Polar residues" evidence="1">
    <location>
        <begin position="1"/>
        <end position="12"/>
    </location>
</feature>
<dbReference type="EMBL" id="JACHXG010000017">
    <property type="protein sequence ID" value="MBB3092171.1"/>
    <property type="molecule type" value="Genomic_DNA"/>
</dbReference>
<feature type="region of interest" description="Disordered" evidence="1">
    <location>
        <begin position="352"/>
        <end position="372"/>
    </location>
</feature>
<dbReference type="PANTHER" id="PTHR33375:SF1">
    <property type="entry name" value="CHROMOSOME-PARTITIONING PROTEIN PARB-RELATED"/>
    <property type="match status" value="1"/>
</dbReference>
<sequence length="522" mass="57132">MTTTQKNTSKKAQATPEAYEAGTTVHVAPSSLLLERNIRTIPRDAAFTDLTRSIAEVGVLEPIVAVTTASGDLLVRFGERRTLAAIEAQRETVPVYVAGADSTAKDDEIARVIAQREENTHRVGLTTAEEVGVVGQLAAFGLSPAQIAKRTRIDKTTVETSLTVANSKMATKATERYDVLGLDQAAVVAEFEDDPEAVKALVLAAHEGQFEHTAQRLRDDRITDRLRVQVAAMLDECGIALIEEPGYSDPKIGKISDLRVSAEDRTRITEEEHATCPGHVAWISNEYGYVDDQGDRVTHPARPTDRDAEDYEERQAAYRAEADRIRAECRRMPIPTAVFGCADWRANGHHDQFTASTTRSKPKAADMSEEQRAEAAAARKLVIDNNKAWAATEPVRREWLATFAKGKTPPKGTAAFLATALCHDAEILHERDANRLAATWLGKKEPEGYARADLSPAKSATDQRAYMAALVQVLAAHEVDIRDNSWRHDGTKNAVGRYLRFIASAGYGLSEVEKYATSAKTA</sequence>
<dbReference type="GO" id="GO:0007059">
    <property type="term" value="P:chromosome segregation"/>
    <property type="evidence" value="ECO:0007669"/>
    <property type="project" value="TreeGrafter"/>
</dbReference>
<dbReference type="CDD" id="cd16387">
    <property type="entry name" value="ParB_N_Srx"/>
    <property type="match status" value="1"/>
</dbReference>
<dbReference type="PANTHER" id="PTHR33375">
    <property type="entry name" value="CHROMOSOME-PARTITIONING PROTEIN PARB-RELATED"/>
    <property type="match status" value="1"/>
</dbReference>
<evidence type="ECO:0000259" key="2">
    <source>
        <dbReference type="SMART" id="SM00470"/>
    </source>
</evidence>
<organism evidence="3 4">
    <name type="scientific">Nocardioides albus</name>
    <dbReference type="NCBI Taxonomy" id="1841"/>
    <lineage>
        <taxon>Bacteria</taxon>
        <taxon>Bacillati</taxon>
        <taxon>Actinomycetota</taxon>
        <taxon>Actinomycetes</taxon>
        <taxon>Propionibacteriales</taxon>
        <taxon>Nocardioidaceae</taxon>
        <taxon>Nocardioides</taxon>
    </lineage>
</organism>
<dbReference type="SUPFAM" id="SSF110849">
    <property type="entry name" value="ParB/Sulfiredoxin"/>
    <property type="match status" value="1"/>
</dbReference>
<comment type="caution">
    <text evidence="3">The sequence shown here is derived from an EMBL/GenBank/DDBJ whole genome shotgun (WGS) entry which is preliminary data.</text>
</comment>
<dbReference type="SUPFAM" id="SSF109709">
    <property type="entry name" value="KorB DNA-binding domain-like"/>
    <property type="match status" value="1"/>
</dbReference>